<evidence type="ECO:0000313" key="14">
    <source>
        <dbReference type="EMBL" id="KAG6490604.1"/>
    </source>
</evidence>
<evidence type="ECO:0000313" key="15">
    <source>
        <dbReference type="Proteomes" id="UP000734854"/>
    </source>
</evidence>
<protein>
    <recommendedName>
        <fullName evidence="4">protein-serine/threonine phosphatase</fullName>
        <ecNumber evidence="4">3.1.3.16</ecNumber>
    </recommendedName>
</protein>
<gene>
    <name evidence="14" type="ORF">ZIOFF_051911</name>
</gene>
<dbReference type="AlphaFoldDB" id="A0A8J5FMS8"/>
<evidence type="ECO:0000256" key="11">
    <source>
        <dbReference type="ARBA" id="ARBA00048336"/>
    </source>
</evidence>
<dbReference type="FunFam" id="3.60.40.10:FF:000007">
    <property type="entry name" value="Phosphatase 2C and cyclic nucleotide-binding/kinase domain-containing protein"/>
    <property type="match status" value="1"/>
</dbReference>
<dbReference type="OrthoDB" id="10264738at2759"/>
<keyword evidence="15" id="KW-1185">Reference proteome</keyword>
<comment type="cofactor">
    <cofactor evidence="2">
        <name>Mg(2+)</name>
        <dbReference type="ChEBI" id="CHEBI:18420"/>
    </cofactor>
</comment>
<name>A0A8J5FMS8_ZINOF</name>
<accession>A0A8J5FMS8</accession>
<evidence type="ECO:0000256" key="5">
    <source>
        <dbReference type="ARBA" id="ARBA00022723"/>
    </source>
</evidence>
<feature type="domain" description="PPM-type phosphatase" evidence="13">
    <location>
        <begin position="79"/>
        <end position="369"/>
    </location>
</feature>
<dbReference type="PANTHER" id="PTHR47992">
    <property type="entry name" value="PROTEIN PHOSPHATASE"/>
    <property type="match status" value="1"/>
</dbReference>
<comment type="similarity">
    <text evidence="3 12">Belongs to the PP2C family.</text>
</comment>
<evidence type="ECO:0000256" key="3">
    <source>
        <dbReference type="ARBA" id="ARBA00006702"/>
    </source>
</evidence>
<organism evidence="14 15">
    <name type="scientific">Zingiber officinale</name>
    <name type="common">Ginger</name>
    <name type="synonym">Amomum zingiber</name>
    <dbReference type="NCBI Taxonomy" id="94328"/>
    <lineage>
        <taxon>Eukaryota</taxon>
        <taxon>Viridiplantae</taxon>
        <taxon>Streptophyta</taxon>
        <taxon>Embryophyta</taxon>
        <taxon>Tracheophyta</taxon>
        <taxon>Spermatophyta</taxon>
        <taxon>Magnoliopsida</taxon>
        <taxon>Liliopsida</taxon>
        <taxon>Zingiberales</taxon>
        <taxon>Zingiberaceae</taxon>
        <taxon>Zingiber</taxon>
    </lineage>
</organism>
<evidence type="ECO:0000256" key="12">
    <source>
        <dbReference type="RuleBase" id="RU003465"/>
    </source>
</evidence>
<evidence type="ECO:0000259" key="13">
    <source>
        <dbReference type="PROSITE" id="PS51746"/>
    </source>
</evidence>
<dbReference type="Pfam" id="PF00481">
    <property type="entry name" value="PP2C"/>
    <property type="match status" value="1"/>
</dbReference>
<evidence type="ECO:0000256" key="9">
    <source>
        <dbReference type="ARBA" id="ARBA00023211"/>
    </source>
</evidence>
<dbReference type="PROSITE" id="PS01032">
    <property type="entry name" value="PPM_1"/>
    <property type="match status" value="1"/>
</dbReference>
<keyword evidence="5" id="KW-0479">Metal-binding</keyword>
<dbReference type="CDD" id="cd00143">
    <property type="entry name" value="PP2Cc"/>
    <property type="match status" value="1"/>
</dbReference>
<dbReference type="EMBL" id="JACMSC010000014">
    <property type="protein sequence ID" value="KAG6490604.1"/>
    <property type="molecule type" value="Genomic_DNA"/>
</dbReference>
<dbReference type="InterPro" id="IPR000222">
    <property type="entry name" value="PP2C_BS"/>
</dbReference>
<keyword evidence="6 12" id="KW-0378">Hydrolase</keyword>
<dbReference type="InterPro" id="IPR001932">
    <property type="entry name" value="PPM-type_phosphatase-like_dom"/>
</dbReference>
<evidence type="ECO:0000256" key="1">
    <source>
        <dbReference type="ARBA" id="ARBA00001936"/>
    </source>
</evidence>
<dbReference type="Proteomes" id="UP000734854">
    <property type="component" value="Unassembled WGS sequence"/>
</dbReference>
<evidence type="ECO:0000256" key="7">
    <source>
        <dbReference type="ARBA" id="ARBA00022842"/>
    </source>
</evidence>
<dbReference type="GO" id="GO:0046872">
    <property type="term" value="F:metal ion binding"/>
    <property type="evidence" value="ECO:0007669"/>
    <property type="project" value="UniProtKB-KW"/>
</dbReference>
<dbReference type="SMART" id="SM00332">
    <property type="entry name" value="PP2Cc"/>
    <property type="match status" value="1"/>
</dbReference>
<reference evidence="14 15" key="1">
    <citation type="submission" date="2020-08" db="EMBL/GenBank/DDBJ databases">
        <title>Plant Genome Project.</title>
        <authorList>
            <person name="Zhang R.-G."/>
        </authorList>
    </citation>
    <scope>NUCLEOTIDE SEQUENCE [LARGE SCALE GENOMIC DNA]</scope>
    <source>
        <tissue evidence="14">Rhizome</tissue>
    </source>
</reference>
<evidence type="ECO:0000256" key="4">
    <source>
        <dbReference type="ARBA" id="ARBA00013081"/>
    </source>
</evidence>
<evidence type="ECO:0000256" key="2">
    <source>
        <dbReference type="ARBA" id="ARBA00001946"/>
    </source>
</evidence>
<keyword evidence="7" id="KW-0460">Magnesium</keyword>
<comment type="catalytic activity">
    <reaction evidence="10">
        <text>O-phospho-L-seryl-[protein] + H2O = L-seryl-[protein] + phosphate</text>
        <dbReference type="Rhea" id="RHEA:20629"/>
        <dbReference type="Rhea" id="RHEA-COMP:9863"/>
        <dbReference type="Rhea" id="RHEA-COMP:11604"/>
        <dbReference type="ChEBI" id="CHEBI:15377"/>
        <dbReference type="ChEBI" id="CHEBI:29999"/>
        <dbReference type="ChEBI" id="CHEBI:43474"/>
        <dbReference type="ChEBI" id="CHEBI:83421"/>
        <dbReference type="EC" id="3.1.3.16"/>
    </reaction>
</comment>
<comment type="caution">
    <text evidence="14">The sequence shown here is derived from an EMBL/GenBank/DDBJ whole genome shotgun (WGS) entry which is preliminary data.</text>
</comment>
<comment type="cofactor">
    <cofactor evidence="1">
        <name>Mn(2+)</name>
        <dbReference type="ChEBI" id="CHEBI:29035"/>
    </cofactor>
</comment>
<comment type="catalytic activity">
    <reaction evidence="11">
        <text>O-phospho-L-threonyl-[protein] + H2O = L-threonyl-[protein] + phosphate</text>
        <dbReference type="Rhea" id="RHEA:47004"/>
        <dbReference type="Rhea" id="RHEA-COMP:11060"/>
        <dbReference type="Rhea" id="RHEA-COMP:11605"/>
        <dbReference type="ChEBI" id="CHEBI:15377"/>
        <dbReference type="ChEBI" id="CHEBI:30013"/>
        <dbReference type="ChEBI" id="CHEBI:43474"/>
        <dbReference type="ChEBI" id="CHEBI:61977"/>
        <dbReference type="EC" id="3.1.3.16"/>
    </reaction>
</comment>
<evidence type="ECO:0000256" key="6">
    <source>
        <dbReference type="ARBA" id="ARBA00022801"/>
    </source>
</evidence>
<dbReference type="GO" id="GO:0004722">
    <property type="term" value="F:protein serine/threonine phosphatase activity"/>
    <property type="evidence" value="ECO:0007669"/>
    <property type="project" value="UniProtKB-EC"/>
</dbReference>
<sequence>MGCVQGTNRGRCRCLSCRYCCWCCCHYHPPSISTDGAVEGADPLRVHEIGSPRCLLRAFSNRAGPGGTVPVPSAGVCLRFASLTQRGHYPDSLDRVNQDSFCVRTSFQANPDLHFFGVFDGHGQFGAQCAEFVRDKLTDLLNSDARLPDDPVMAFLSAFVATNSALHDSEIDDSMSGTTAITVLVSGDTLYVANVGDSRAVAGVWSEGSVVAQELSIDQTPYRKDEYQRVKQCGARVLCVDQVEGMMDPDIQSWGDEEDGNGDPPRLWVQNGMYPGTAFTRSIGDMTAESIGVIAVPEVKTVKITPNHLFFVIASDGIFEFLSSHMVVDMVSRFPDPRDACSAITAESYKLWLGHENRTDDITVIIVHIKDMEDSTYQSDSQATLKTIQTCNNASISSETVKFERQTISEPSNNVKSSSDSNSCSLGSAVNACPERTVTSPTTRSVDLNVINPD</sequence>
<dbReference type="EC" id="3.1.3.16" evidence="4"/>
<evidence type="ECO:0000256" key="8">
    <source>
        <dbReference type="ARBA" id="ARBA00022912"/>
    </source>
</evidence>
<dbReference type="PROSITE" id="PS51746">
    <property type="entry name" value="PPM_2"/>
    <property type="match status" value="1"/>
</dbReference>
<keyword evidence="8 12" id="KW-0904">Protein phosphatase</keyword>
<proteinExistence type="inferred from homology"/>
<evidence type="ECO:0000256" key="10">
    <source>
        <dbReference type="ARBA" id="ARBA00047761"/>
    </source>
</evidence>
<dbReference type="InterPro" id="IPR015655">
    <property type="entry name" value="PP2C"/>
</dbReference>
<keyword evidence="9" id="KW-0464">Manganese</keyword>